<comment type="caution">
    <text evidence="1">The sequence shown here is derived from an EMBL/GenBank/DDBJ whole genome shotgun (WGS) entry which is preliminary data.</text>
</comment>
<gene>
    <name evidence="1" type="ORF">NQ176_g4025</name>
</gene>
<dbReference type="EMBL" id="JANJQO010000411">
    <property type="protein sequence ID" value="KAJ2978060.1"/>
    <property type="molecule type" value="Genomic_DNA"/>
</dbReference>
<reference evidence="1" key="1">
    <citation type="submission" date="2022-08" db="EMBL/GenBank/DDBJ databases">
        <title>Genome Sequence of Lecanicillium fungicola.</title>
        <authorList>
            <person name="Buettner E."/>
        </authorList>
    </citation>
    <scope>NUCLEOTIDE SEQUENCE</scope>
    <source>
        <strain evidence="1">Babe33</strain>
    </source>
</reference>
<sequence>MSESKRFVLITGCSPGGIGHAIANEFVRHGFHVIATARRAEVLEELRATGMSVVALDVCDTDSVQRCREEVAQITGGKLDILVNNAGVNHTIPATDVDIDDVKRTFDANVFGPMLMCQTFVPLLIPARGLIINISSVSSIMPYLFASVYSSTKAALNGYSTTLRMELRPFNVRVMVAMTGTVKSNITSHLVRELPSNSLYKPVQDMYEERIHFSQKNSPMPADVYARKLVAAAIKGEGWFGGLVGRSPDWFWAGGLANASWFGQTFFPRRFSEFITAIIFKISKMTFKIAEAKAKRT</sequence>
<organism evidence="1 2">
    <name type="scientific">Zarea fungicola</name>
    <dbReference type="NCBI Taxonomy" id="93591"/>
    <lineage>
        <taxon>Eukaryota</taxon>
        <taxon>Fungi</taxon>
        <taxon>Dikarya</taxon>
        <taxon>Ascomycota</taxon>
        <taxon>Pezizomycotina</taxon>
        <taxon>Sordariomycetes</taxon>
        <taxon>Hypocreomycetidae</taxon>
        <taxon>Hypocreales</taxon>
        <taxon>Cordycipitaceae</taxon>
        <taxon>Zarea</taxon>
    </lineage>
</organism>
<evidence type="ECO:0000313" key="2">
    <source>
        <dbReference type="Proteomes" id="UP001143910"/>
    </source>
</evidence>
<protein>
    <submittedName>
        <fullName evidence="1">Uncharacterized protein</fullName>
    </submittedName>
</protein>
<name>A0ACC1NFK3_9HYPO</name>
<keyword evidence="2" id="KW-1185">Reference proteome</keyword>
<dbReference type="Proteomes" id="UP001143910">
    <property type="component" value="Unassembled WGS sequence"/>
</dbReference>
<evidence type="ECO:0000313" key="1">
    <source>
        <dbReference type="EMBL" id="KAJ2978060.1"/>
    </source>
</evidence>
<accession>A0ACC1NFK3</accession>
<proteinExistence type="predicted"/>